<evidence type="ECO:0000259" key="7">
    <source>
        <dbReference type="PROSITE" id="PS52040"/>
    </source>
</evidence>
<dbReference type="InterPro" id="IPR035516">
    <property type="entry name" value="Gyrase/topoIV_suA_C"/>
</dbReference>
<dbReference type="RefSeq" id="WP_025208840.1">
    <property type="nucleotide sequence ID" value="NZ_CP006932.1"/>
</dbReference>
<dbReference type="EMBL" id="CP006932">
    <property type="protein sequence ID" value="AHK22550.1"/>
    <property type="molecule type" value="Genomic_DNA"/>
</dbReference>
<dbReference type="Gene3D" id="1.10.268.10">
    <property type="entry name" value="Topoisomerase, domain 3"/>
    <property type="match status" value="1"/>
</dbReference>
<keyword evidence="9" id="KW-1185">Reference proteome</keyword>
<evidence type="ECO:0000256" key="4">
    <source>
        <dbReference type="ARBA" id="ARBA00023125"/>
    </source>
</evidence>
<dbReference type="Gene3D" id="2.120.10.90">
    <property type="entry name" value="DNA gyrase/topoisomerase IV, subunit A, C-terminal"/>
    <property type="match status" value="1"/>
</dbReference>
<organism evidence="8 9">
    <name type="scientific">Candidatus Hepatoplasma crinochetorum Av</name>
    <dbReference type="NCBI Taxonomy" id="1427984"/>
    <lineage>
        <taxon>Bacteria</taxon>
        <taxon>Bacillati</taxon>
        <taxon>Mycoplasmatota</taxon>
        <taxon>Mollicutes</taxon>
        <taxon>Candidatus Hepatoplasmataceae</taxon>
        <taxon>Candidatus Hepatoplasma</taxon>
    </lineage>
</organism>
<dbReference type="GO" id="GO:0006265">
    <property type="term" value="P:DNA topological change"/>
    <property type="evidence" value="ECO:0007669"/>
    <property type="project" value="UniProtKB-UniRule"/>
</dbReference>
<dbReference type="SUPFAM" id="SSF101904">
    <property type="entry name" value="GyrA/ParC C-terminal domain-like"/>
    <property type="match status" value="1"/>
</dbReference>
<dbReference type="OrthoDB" id="9806486at2"/>
<evidence type="ECO:0000313" key="9">
    <source>
        <dbReference type="Proteomes" id="UP000019450"/>
    </source>
</evidence>
<name>W8GT03_9MOLU</name>
<dbReference type="InterPro" id="IPR006691">
    <property type="entry name" value="GyrA/parC_rep"/>
</dbReference>
<dbReference type="Pfam" id="PF00521">
    <property type="entry name" value="DNA_topoisoIV"/>
    <property type="match status" value="1"/>
</dbReference>
<dbReference type="GO" id="GO:0034335">
    <property type="term" value="F:DNA negative supercoiling activity"/>
    <property type="evidence" value="ECO:0007669"/>
    <property type="project" value="UniProtKB-ARBA"/>
</dbReference>
<dbReference type="Gene3D" id="3.90.199.10">
    <property type="entry name" value="Topoisomerase II, domain 5"/>
    <property type="match status" value="1"/>
</dbReference>
<dbReference type="InterPro" id="IPR002205">
    <property type="entry name" value="Topo_IIA_dom_A"/>
</dbReference>
<dbReference type="GO" id="GO:0005524">
    <property type="term" value="F:ATP binding"/>
    <property type="evidence" value="ECO:0007669"/>
    <property type="project" value="InterPro"/>
</dbReference>
<dbReference type="InterPro" id="IPR013757">
    <property type="entry name" value="Topo_IIA_A_a_sf"/>
</dbReference>
<keyword evidence="3 6" id="KW-0799">Topoisomerase</keyword>
<dbReference type="PATRIC" id="fig|1427984.3.peg.431"/>
<protein>
    <recommendedName>
        <fullName evidence="2">DNA topoisomerase (ATP-hydrolyzing)</fullName>
        <ecNumber evidence="2">5.6.2.2</ecNumber>
    </recommendedName>
</protein>
<dbReference type="GO" id="GO:0003677">
    <property type="term" value="F:DNA binding"/>
    <property type="evidence" value="ECO:0007669"/>
    <property type="project" value="UniProtKB-UniRule"/>
</dbReference>
<dbReference type="KEGG" id="hcr:X271_00445"/>
<dbReference type="STRING" id="1427984.X271_00445"/>
<dbReference type="SUPFAM" id="SSF56719">
    <property type="entry name" value="Type II DNA topoisomerase"/>
    <property type="match status" value="1"/>
</dbReference>
<dbReference type="SMART" id="SM00434">
    <property type="entry name" value="TOP4c"/>
    <property type="match status" value="1"/>
</dbReference>
<sequence>MKNKKEFVQNSKIIPQNLDKLIGEKFGDYSKYIIQERALPDLRDGLKPVQRRILYAMNQLKLNYESSYKKSARIVGDVIGKYHPHGDTSVYEALIRMSQEWKSSIPLIDMHGNNGSIDGDSAAAMRYTETRLSKFSSFLLQNIEKKIVPFTTNFDDSELEPVILPAKIPNLLINGAIGIASGYSTNIPPHNFTEVINALIFAFKNDNYSISNLSKIIKGPDFPTGGIIESKLGIKEAYRTGKGKIVIKANIVSDSKNNEIIINEIPFEVNKSDLVRKIDQLINLNKVPGLISIRDDSDRNGLQITLNTRKNVDHHAIINFLLKNTDLRKNYYINMVVIKDKKPQLVTLINIIDDFKEFQFFLYKNLFRYELEKNQKRLSVIQALVKISETIDFVIKIIRESLNKEEAKNNLIQKYKFNDYQAEAVVNLRLYRLTSTDINQLIKEHKMLLTLISHYQKALANKDYLSAIIISDLNKIKDQFKDKRKSIIKDQIEEISINEEELIIEEDYYLCLTRKGYIKIVNSKTKDNLENDLFAFLDGDIPLRKANKVSNLSNLFLFTSNGKFYKVPIYKINQYRYKEIGDHLSKYISLSGKEMIISFIISKEDITKLDLNFIIATKKGMIKQTKIRNLNFDVSKGGQKFIKLEKNDDVCSIQFIEKNNKYSVISFTEKGYYLHYDLNSLNVIGLNAIGVKNINLLPSDFVLNSFIIDQKELNEGKTKFAIFTKMGKGKRIRGKDLKITKRNLRGNLILKQVKAYQDKLVGVCQSDFEKNIYIMYSDKKIQQFQEFNEIILSDFMSGFSKFKDKKIKLIQDDPYINLAKLQKHLISKKQLKLSDLDIDKIIKEL</sequence>
<feature type="domain" description="Topo IIA-type catalytic" evidence="7">
    <location>
        <begin position="39"/>
        <end position="502"/>
    </location>
</feature>
<dbReference type="InterPro" id="IPR013760">
    <property type="entry name" value="Topo_IIA-like_dom_sf"/>
</dbReference>
<accession>W8GT03</accession>
<keyword evidence="4 6" id="KW-0238">DNA-binding</keyword>
<dbReference type="GO" id="GO:0009330">
    <property type="term" value="C:DNA topoisomerase type II (double strand cut, ATP-hydrolyzing) complex"/>
    <property type="evidence" value="ECO:0007669"/>
    <property type="project" value="TreeGrafter"/>
</dbReference>
<dbReference type="CDD" id="cd00187">
    <property type="entry name" value="TOP4c"/>
    <property type="match status" value="1"/>
</dbReference>
<dbReference type="PANTHER" id="PTHR43493:SF9">
    <property type="entry name" value="DNA TOPOISOMERASE 4 SUBUNIT A"/>
    <property type="match status" value="1"/>
</dbReference>
<dbReference type="Gene3D" id="3.30.1360.40">
    <property type="match status" value="1"/>
</dbReference>
<evidence type="ECO:0000256" key="1">
    <source>
        <dbReference type="ARBA" id="ARBA00000185"/>
    </source>
</evidence>
<dbReference type="EC" id="5.6.2.2" evidence="2"/>
<gene>
    <name evidence="8" type="primary">parC</name>
    <name evidence="8" type="ORF">X271_00445</name>
</gene>
<keyword evidence="5 6" id="KW-0413">Isomerase</keyword>
<dbReference type="HOGENOM" id="CLU_002977_6_1_14"/>
<dbReference type="Proteomes" id="UP000019450">
    <property type="component" value="Chromosome"/>
</dbReference>
<evidence type="ECO:0000256" key="2">
    <source>
        <dbReference type="ARBA" id="ARBA00012895"/>
    </source>
</evidence>
<dbReference type="GO" id="GO:0005737">
    <property type="term" value="C:cytoplasm"/>
    <property type="evidence" value="ECO:0007669"/>
    <property type="project" value="TreeGrafter"/>
</dbReference>
<dbReference type="Pfam" id="PF03989">
    <property type="entry name" value="DNA_gyraseA_C"/>
    <property type="match status" value="4"/>
</dbReference>
<evidence type="ECO:0000256" key="5">
    <source>
        <dbReference type="ARBA" id="ARBA00023235"/>
    </source>
</evidence>
<evidence type="ECO:0000256" key="3">
    <source>
        <dbReference type="ARBA" id="ARBA00023029"/>
    </source>
</evidence>
<dbReference type="InterPro" id="IPR013758">
    <property type="entry name" value="Topo_IIA_A/C_ab"/>
</dbReference>
<dbReference type="NCBIfam" id="NF004044">
    <property type="entry name" value="PRK05561.1"/>
    <property type="match status" value="1"/>
</dbReference>
<dbReference type="InterPro" id="IPR050220">
    <property type="entry name" value="Type_II_DNA_Topoisomerases"/>
</dbReference>
<dbReference type="PROSITE" id="PS52040">
    <property type="entry name" value="TOPO_IIA"/>
    <property type="match status" value="1"/>
</dbReference>
<evidence type="ECO:0000256" key="6">
    <source>
        <dbReference type="PROSITE-ProRule" id="PRU01384"/>
    </source>
</evidence>
<dbReference type="eggNOG" id="COG0188">
    <property type="taxonomic scope" value="Bacteria"/>
</dbReference>
<dbReference type="AlphaFoldDB" id="W8GT03"/>
<dbReference type="PANTHER" id="PTHR43493">
    <property type="entry name" value="DNA GYRASE/TOPOISOMERASE SUBUNIT A"/>
    <property type="match status" value="1"/>
</dbReference>
<feature type="active site" description="O-(5'-phospho-DNA)-tyrosine intermediate" evidence="6">
    <location>
        <position position="127"/>
    </location>
</feature>
<proteinExistence type="predicted"/>
<evidence type="ECO:0000313" key="8">
    <source>
        <dbReference type="EMBL" id="AHK22550.1"/>
    </source>
</evidence>
<reference evidence="8 9" key="1">
    <citation type="journal article" date="2014" name="Genome Biol. Evol.">
        <title>Phylogenomics of "Candidatus Hepatoplasma crinochetorum," a Lineage of Mollicutes Associated with Noninsect Arthropods.</title>
        <authorList>
            <person name="Leclercq S."/>
            <person name="Dittmer J."/>
            <person name="Bouchon D."/>
            <person name="Cordaux R."/>
        </authorList>
    </citation>
    <scope>NUCLEOTIDE SEQUENCE [LARGE SCALE GENOMIC DNA]</scope>
    <source>
        <strain evidence="8 9">Av</strain>
    </source>
</reference>
<comment type="catalytic activity">
    <reaction evidence="1 6">
        <text>ATP-dependent breakage, passage and rejoining of double-stranded DNA.</text>
        <dbReference type="EC" id="5.6.2.2"/>
    </reaction>
</comment>